<evidence type="ECO:0000313" key="2">
    <source>
        <dbReference type="Proteomes" id="UP000033658"/>
    </source>
</evidence>
<comment type="caution">
    <text evidence="1">The sequence shown here is derived from an EMBL/GenBank/DDBJ whole genome shotgun (WGS) entry which is preliminary data.</text>
</comment>
<dbReference type="AlphaFoldDB" id="A0AAW3H5U3"/>
<name>A0AAW3H5U3_STRGN</name>
<dbReference type="Proteomes" id="UP000033658">
    <property type="component" value="Unassembled WGS sequence"/>
</dbReference>
<dbReference type="EMBL" id="JYGL01000001">
    <property type="protein sequence ID" value="KJQ58392.1"/>
    <property type="molecule type" value="Genomic_DNA"/>
</dbReference>
<protein>
    <submittedName>
        <fullName evidence="1">Uncharacterized protein</fullName>
    </submittedName>
</protein>
<gene>
    <name evidence="1" type="ORF">TZ86_00232</name>
</gene>
<organism evidence="1 2">
    <name type="scientific">Streptococcus gordonii</name>
    <dbReference type="NCBI Taxonomy" id="1302"/>
    <lineage>
        <taxon>Bacteria</taxon>
        <taxon>Bacillati</taxon>
        <taxon>Bacillota</taxon>
        <taxon>Bacilli</taxon>
        <taxon>Lactobacillales</taxon>
        <taxon>Streptococcaceae</taxon>
        <taxon>Streptococcus</taxon>
    </lineage>
</organism>
<sequence length="29" mass="3498">MSILDHVSKIYLFISNGYTVKYRLDNFFL</sequence>
<reference evidence="1 2" key="1">
    <citation type="submission" date="2015-02" db="EMBL/GenBank/DDBJ databases">
        <title>Evolution of amylase-binding proteins of oral streptococcal species.</title>
        <authorList>
            <person name="Haase E.M."/>
        </authorList>
    </citation>
    <scope>NUCLEOTIDE SEQUENCE [LARGE SCALE GENOMIC DNA]</scope>
    <source>
        <strain evidence="1 2">G9B</strain>
    </source>
</reference>
<accession>A0AAW3H5U3</accession>
<evidence type="ECO:0000313" key="1">
    <source>
        <dbReference type="EMBL" id="KJQ58392.1"/>
    </source>
</evidence>
<proteinExistence type="predicted"/>